<keyword evidence="4" id="KW-0145">Chemotaxis</keyword>
<dbReference type="InterPro" id="IPR004090">
    <property type="entry name" value="Chemotax_Me-accpt_rcpt"/>
</dbReference>
<evidence type="ECO:0000256" key="1">
    <source>
        <dbReference type="ARBA" id="ARBA00004429"/>
    </source>
</evidence>
<dbReference type="OrthoDB" id="9765776at2"/>
<dbReference type="eggNOG" id="COG0840">
    <property type="taxonomic scope" value="Bacteria"/>
</dbReference>
<protein>
    <submittedName>
        <fullName evidence="15">Methyl-accepting chemotaxis protein</fullName>
    </submittedName>
</protein>
<evidence type="ECO:0000256" key="5">
    <source>
        <dbReference type="ARBA" id="ARBA00022519"/>
    </source>
</evidence>
<evidence type="ECO:0000259" key="14">
    <source>
        <dbReference type="PROSITE" id="PS50885"/>
    </source>
</evidence>
<keyword evidence="8 12" id="KW-0472">Membrane</keyword>
<dbReference type="Proteomes" id="UP000001726">
    <property type="component" value="Chromosome"/>
</dbReference>
<evidence type="ECO:0000256" key="3">
    <source>
        <dbReference type="ARBA" id="ARBA00022481"/>
    </source>
</evidence>
<sequence length="520" mass="56605">MLKKVRTSTLVSGIIVVFVLLQCITGGFYLYTSNSNKNSLSTITESNKKVALLTNTWFAMNGVRSNINRTVIWLQEGGPNSEKAIATINAADEELEKTQKWYALFKNAGEIEGLDSQLSTDLDKSFDDFHQQLQQIITVAKGKDLEQILSYNLESSFQQMLHSYDAWRSAANDISSKTYAENQRVFDSMIVILSCLGLLMILMVFICWNALRTTLITPLNKALRFIDSIKSGDLSGKIDTNASSKTEMNRLAIGLMEMQQSLYATVKSVRTGSEVILAEISLLVDGNNDLSSRTEQQAASLEETAASMEQITQTVARNSENANQAASVASLAAETAEGGGKVVIDVRDTIADIEESSNKISDVTNLIKSIAFQTNILALNAAVEAARAGESGRGFAVVAGEVRNLAQRCSDAAKDVEGLIKESSGRVEKSSTLAVTATNTITEVVDSAKNLRDIINEISVASQEQKTGITQVGIAVNELDKLTQLNYSLVQQSSSSCNSLKEQVSHLYDTVKLFNLEQAR</sequence>
<dbReference type="RefSeq" id="WP_012441913.1">
    <property type="nucleotide sequence ID" value="NC_010694.1"/>
</dbReference>
<evidence type="ECO:0000256" key="7">
    <source>
        <dbReference type="ARBA" id="ARBA00022989"/>
    </source>
</evidence>
<dbReference type="GO" id="GO:0007165">
    <property type="term" value="P:signal transduction"/>
    <property type="evidence" value="ECO:0007669"/>
    <property type="project" value="UniProtKB-KW"/>
</dbReference>
<dbReference type="GO" id="GO:0004888">
    <property type="term" value="F:transmembrane signaling receptor activity"/>
    <property type="evidence" value="ECO:0007669"/>
    <property type="project" value="InterPro"/>
</dbReference>
<keyword evidence="16" id="KW-1185">Reference proteome</keyword>
<evidence type="ECO:0000313" key="15">
    <source>
        <dbReference type="EMBL" id="CAO97244.1"/>
    </source>
</evidence>
<evidence type="ECO:0000256" key="12">
    <source>
        <dbReference type="SAM" id="Phobius"/>
    </source>
</evidence>
<dbReference type="PANTHER" id="PTHR43531:SF14">
    <property type="entry name" value="METHYL-ACCEPTING CHEMOTAXIS PROTEIN I-RELATED"/>
    <property type="match status" value="1"/>
</dbReference>
<dbReference type="GO" id="GO:0006935">
    <property type="term" value="P:chemotaxis"/>
    <property type="evidence" value="ECO:0007669"/>
    <property type="project" value="UniProtKB-KW"/>
</dbReference>
<dbReference type="PRINTS" id="PR00260">
    <property type="entry name" value="CHEMTRNSDUCR"/>
</dbReference>
<dbReference type="InterPro" id="IPR051310">
    <property type="entry name" value="MCP_chemotaxis"/>
</dbReference>
<comment type="similarity">
    <text evidence="10">Belongs to the methyl-accepting chemotaxis (MCP) protein family.</text>
</comment>
<evidence type="ECO:0000256" key="6">
    <source>
        <dbReference type="ARBA" id="ARBA00022692"/>
    </source>
</evidence>
<dbReference type="FunFam" id="1.10.287.950:FF:000001">
    <property type="entry name" value="Methyl-accepting chemotaxis sensory transducer"/>
    <property type="match status" value="1"/>
</dbReference>
<keyword evidence="5" id="KW-0997">Cell inner membrane</keyword>
<dbReference type="InterPro" id="IPR035440">
    <property type="entry name" value="4HB_MCP_dom_sf"/>
</dbReference>
<keyword evidence="3" id="KW-0488">Methylation</keyword>
<dbReference type="AlphaFoldDB" id="B2VC26"/>
<dbReference type="Gene3D" id="1.20.120.30">
    <property type="entry name" value="Aspartate receptor, ligand-binding domain"/>
    <property type="match status" value="1"/>
</dbReference>
<evidence type="ECO:0000313" key="16">
    <source>
        <dbReference type="Proteomes" id="UP000001726"/>
    </source>
</evidence>
<dbReference type="CDD" id="cd11386">
    <property type="entry name" value="MCP_signal"/>
    <property type="match status" value="1"/>
</dbReference>
<evidence type="ECO:0000259" key="13">
    <source>
        <dbReference type="PROSITE" id="PS50111"/>
    </source>
</evidence>
<dbReference type="PROSITE" id="PS50885">
    <property type="entry name" value="HAMP"/>
    <property type="match status" value="1"/>
</dbReference>
<dbReference type="Gene3D" id="1.10.287.950">
    <property type="entry name" value="Methyl-accepting chemotaxis protein"/>
    <property type="match status" value="1"/>
</dbReference>
<accession>B2VC26</accession>
<evidence type="ECO:0000256" key="2">
    <source>
        <dbReference type="ARBA" id="ARBA00022475"/>
    </source>
</evidence>
<proteinExistence type="inferred from homology"/>
<evidence type="ECO:0000256" key="10">
    <source>
        <dbReference type="ARBA" id="ARBA00029447"/>
    </source>
</evidence>
<dbReference type="SUPFAM" id="SSF47170">
    <property type="entry name" value="Aspartate receptor, ligand-binding domain"/>
    <property type="match status" value="1"/>
</dbReference>
<dbReference type="SMART" id="SM00283">
    <property type="entry name" value="MA"/>
    <property type="match status" value="1"/>
</dbReference>
<feature type="domain" description="HAMP" evidence="14">
    <location>
        <begin position="213"/>
        <end position="267"/>
    </location>
</feature>
<keyword evidence="2" id="KW-1003">Cell membrane</keyword>
<dbReference type="EMBL" id="CU468135">
    <property type="protein sequence ID" value="CAO97244.1"/>
    <property type="molecule type" value="Genomic_DNA"/>
</dbReference>
<gene>
    <name evidence="15" type="ordered locus">ETA_21980</name>
</gene>
<dbReference type="SUPFAM" id="SSF58104">
    <property type="entry name" value="Methyl-accepting chemotaxis protein (MCP) signaling domain"/>
    <property type="match status" value="1"/>
</dbReference>
<dbReference type="Pfam" id="PF00015">
    <property type="entry name" value="MCPsignal"/>
    <property type="match status" value="1"/>
</dbReference>
<dbReference type="InterPro" id="IPR004089">
    <property type="entry name" value="MCPsignal_dom"/>
</dbReference>
<dbReference type="CDD" id="cd19407">
    <property type="entry name" value="Tar_Tsr_sensor"/>
    <property type="match status" value="1"/>
</dbReference>
<dbReference type="InterPro" id="IPR003122">
    <property type="entry name" value="Tar_rcpt_lig-bd"/>
</dbReference>
<dbReference type="GO" id="GO:0005886">
    <property type="term" value="C:plasma membrane"/>
    <property type="evidence" value="ECO:0007669"/>
    <property type="project" value="UniProtKB-SubCell"/>
</dbReference>
<feature type="domain" description="Methyl-accepting transducer" evidence="13">
    <location>
        <begin position="272"/>
        <end position="501"/>
    </location>
</feature>
<dbReference type="KEGG" id="eta:ETA_21980"/>
<organism evidence="15 16">
    <name type="scientific">Erwinia tasmaniensis (strain DSM 17950 / CFBP 7177 / CIP 109463 / NCPPB 4357 / Et1/99)</name>
    <dbReference type="NCBI Taxonomy" id="465817"/>
    <lineage>
        <taxon>Bacteria</taxon>
        <taxon>Pseudomonadati</taxon>
        <taxon>Pseudomonadota</taxon>
        <taxon>Gammaproteobacteria</taxon>
        <taxon>Enterobacterales</taxon>
        <taxon>Erwiniaceae</taxon>
        <taxon>Erwinia</taxon>
    </lineage>
</organism>
<feature type="transmembrane region" description="Helical" evidence="12">
    <location>
        <begin position="12"/>
        <end position="31"/>
    </location>
</feature>
<feature type="transmembrane region" description="Helical" evidence="12">
    <location>
        <begin position="190"/>
        <end position="211"/>
    </location>
</feature>
<dbReference type="STRING" id="465817.ETA_21980"/>
<reference evidence="15 16" key="1">
    <citation type="journal article" date="2008" name="Environ. Microbiol.">
        <title>The genome of Erwinia tasmaniensis strain Et1/99, a non-pathogenic bacterium in the genus Erwinia.</title>
        <authorList>
            <person name="Kube M."/>
            <person name="Migdoll A.M."/>
            <person name="Mueller I."/>
            <person name="Kuhl H."/>
            <person name="Beck A."/>
            <person name="Reinhardt R."/>
            <person name="Geider K."/>
        </authorList>
    </citation>
    <scope>NUCLEOTIDE SEQUENCE [LARGE SCALE GENOMIC DNA]</scope>
    <source>
        <strain evidence="16">DSM 17950 / CFBP 7177 / CIP 109463 / NCPPB 4357 / Et1/99</strain>
    </source>
</reference>
<evidence type="ECO:0000256" key="4">
    <source>
        <dbReference type="ARBA" id="ARBA00022500"/>
    </source>
</evidence>
<dbReference type="HOGENOM" id="CLU_000445_107_16_6"/>
<evidence type="ECO:0000256" key="8">
    <source>
        <dbReference type="ARBA" id="ARBA00023136"/>
    </source>
</evidence>
<keyword evidence="9 11" id="KW-0807">Transducer</keyword>
<evidence type="ECO:0000256" key="9">
    <source>
        <dbReference type="ARBA" id="ARBA00023224"/>
    </source>
</evidence>
<dbReference type="PANTHER" id="PTHR43531">
    <property type="entry name" value="PROTEIN ICFG"/>
    <property type="match status" value="1"/>
</dbReference>
<keyword evidence="7 12" id="KW-1133">Transmembrane helix</keyword>
<dbReference type="Pfam" id="PF02203">
    <property type="entry name" value="TarH"/>
    <property type="match status" value="1"/>
</dbReference>
<name>B2VC26_ERWT9</name>
<dbReference type="InterPro" id="IPR003660">
    <property type="entry name" value="HAMP_dom"/>
</dbReference>
<dbReference type="PROSITE" id="PS50111">
    <property type="entry name" value="CHEMOTAXIS_TRANSDUC_2"/>
    <property type="match status" value="1"/>
</dbReference>
<evidence type="ECO:0000256" key="11">
    <source>
        <dbReference type="PROSITE-ProRule" id="PRU00284"/>
    </source>
</evidence>
<keyword evidence="6 12" id="KW-0812">Transmembrane</keyword>
<comment type="subcellular location">
    <subcellularLocation>
        <location evidence="1">Cell inner membrane</location>
        <topology evidence="1">Multi-pass membrane protein</topology>
    </subcellularLocation>
</comment>